<comment type="caution">
    <text evidence="2">The sequence shown here is derived from an EMBL/GenBank/DDBJ whole genome shotgun (WGS) entry which is preliminary data.</text>
</comment>
<dbReference type="AlphaFoldDB" id="A0A9D2SZ82"/>
<dbReference type="Pfam" id="PF02557">
    <property type="entry name" value="VanY"/>
    <property type="match status" value="1"/>
</dbReference>
<proteinExistence type="predicted"/>
<dbReference type="PANTHER" id="PTHR34385">
    <property type="entry name" value="D-ALANYL-D-ALANINE CARBOXYPEPTIDASE"/>
    <property type="match status" value="1"/>
</dbReference>
<dbReference type="InterPro" id="IPR009045">
    <property type="entry name" value="Zn_M74/Hedgehog-like"/>
</dbReference>
<dbReference type="Gene3D" id="3.30.200.180">
    <property type="match status" value="1"/>
</dbReference>
<dbReference type="Proteomes" id="UP000823882">
    <property type="component" value="Unassembled WGS sequence"/>
</dbReference>
<keyword evidence="2" id="KW-0121">Carboxypeptidase</keyword>
<reference evidence="2" key="2">
    <citation type="submission" date="2021-04" db="EMBL/GenBank/DDBJ databases">
        <authorList>
            <person name="Gilroy R."/>
        </authorList>
    </citation>
    <scope>NUCLEOTIDE SEQUENCE</scope>
    <source>
        <strain evidence="2">CHK186-1790</strain>
    </source>
</reference>
<name>A0A9D2SZ82_9FIRM</name>
<gene>
    <name evidence="2" type="ORF">H9701_03260</name>
</gene>
<accession>A0A9D2SZ82</accession>
<dbReference type="InterPro" id="IPR052179">
    <property type="entry name" value="DD-CPase-like"/>
</dbReference>
<evidence type="ECO:0000313" key="2">
    <source>
        <dbReference type="EMBL" id="HJC40557.1"/>
    </source>
</evidence>
<dbReference type="SUPFAM" id="SSF55166">
    <property type="entry name" value="Hedgehog/DD-peptidase"/>
    <property type="match status" value="1"/>
</dbReference>
<dbReference type="EMBL" id="DWWJ01000064">
    <property type="protein sequence ID" value="HJC40557.1"/>
    <property type="molecule type" value="Genomic_DNA"/>
</dbReference>
<feature type="domain" description="D-alanyl-D-alanine carboxypeptidase-like core" evidence="1">
    <location>
        <begin position="39"/>
        <end position="162"/>
    </location>
</feature>
<organism evidence="2 3">
    <name type="scientific">Candidatus Intestinimonas pullistercoris</name>
    <dbReference type="NCBI Taxonomy" id="2838623"/>
    <lineage>
        <taxon>Bacteria</taxon>
        <taxon>Bacillati</taxon>
        <taxon>Bacillota</taxon>
        <taxon>Clostridia</taxon>
        <taxon>Eubacteriales</taxon>
        <taxon>Intestinimonas</taxon>
    </lineage>
</organism>
<reference evidence="2" key="1">
    <citation type="journal article" date="2021" name="PeerJ">
        <title>Extensive microbial diversity within the chicken gut microbiome revealed by metagenomics and culture.</title>
        <authorList>
            <person name="Gilroy R."/>
            <person name="Ravi A."/>
            <person name="Getino M."/>
            <person name="Pursley I."/>
            <person name="Horton D.L."/>
            <person name="Alikhan N.F."/>
            <person name="Baker D."/>
            <person name="Gharbi K."/>
            <person name="Hall N."/>
            <person name="Watson M."/>
            <person name="Adriaenssens E.M."/>
            <person name="Foster-Nyarko E."/>
            <person name="Jarju S."/>
            <person name="Secka A."/>
            <person name="Antonio M."/>
            <person name="Oren A."/>
            <person name="Chaudhuri R.R."/>
            <person name="La Ragione R."/>
            <person name="Hildebrand F."/>
            <person name="Pallen M.J."/>
        </authorList>
    </citation>
    <scope>NUCLEOTIDE SEQUENCE</scope>
    <source>
        <strain evidence="2">CHK186-1790</strain>
    </source>
</reference>
<evidence type="ECO:0000259" key="1">
    <source>
        <dbReference type="Pfam" id="PF02557"/>
    </source>
</evidence>
<keyword evidence="2" id="KW-0645">Protease</keyword>
<dbReference type="GO" id="GO:0006508">
    <property type="term" value="P:proteolysis"/>
    <property type="evidence" value="ECO:0007669"/>
    <property type="project" value="InterPro"/>
</dbReference>
<keyword evidence="2" id="KW-0378">Hydrolase</keyword>
<protein>
    <submittedName>
        <fullName evidence="2">D-alanyl-D-alanine carboxypeptidase family protein</fullName>
    </submittedName>
</protein>
<evidence type="ECO:0000313" key="3">
    <source>
        <dbReference type="Proteomes" id="UP000823882"/>
    </source>
</evidence>
<dbReference type="Gene3D" id="3.30.1380.10">
    <property type="match status" value="1"/>
</dbReference>
<dbReference type="GO" id="GO:0004180">
    <property type="term" value="F:carboxypeptidase activity"/>
    <property type="evidence" value="ECO:0007669"/>
    <property type="project" value="UniProtKB-KW"/>
</dbReference>
<dbReference type="PANTHER" id="PTHR34385:SF1">
    <property type="entry name" value="PEPTIDOGLYCAN L-ALANYL-D-GLUTAMATE ENDOPEPTIDASE CWLK"/>
    <property type="match status" value="1"/>
</dbReference>
<sequence>MDTPYLTLVNRAHPLARRPAPEELVPALPGFPGVLLLRPAARALRALLADIGAGEAIVPVSGWRSREEQEALWEGSLRDHGLAFTETYVARPGCSEHETGLAIDLGENVPGLDFIRPSFPDHGICGRFRARAADFGFLLRYPRGKEAVTGIGWEPWHFRYVGTPWAREIAGRGLTLEEYLHEA</sequence>
<dbReference type="InterPro" id="IPR003709">
    <property type="entry name" value="VanY-like_core_dom"/>
</dbReference>